<evidence type="ECO:0000313" key="1">
    <source>
        <dbReference type="EMBL" id="CBI07396.1"/>
    </source>
</evidence>
<reference evidence="1" key="1">
    <citation type="submission" date="2009-10" db="EMBL/GenBank/DDBJ databases">
        <title>Diversity of trophic interactions inside an arsenic-rich microbial ecosystem.</title>
        <authorList>
            <person name="Bertin P.N."/>
            <person name="Heinrich-Salmeron A."/>
            <person name="Pelletier E."/>
            <person name="Goulhen-Chollet F."/>
            <person name="Arsene-Ploetze F."/>
            <person name="Gallien S."/>
            <person name="Calteau A."/>
            <person name="Vallenet D."/>
            <person name="Casiot C."/>
            <person name="Chane-Woon-Ming B."/>
            <person name="Giloteaux L."/>
            <person name="Barakat M."/>
            <person name="Bonnefoy V."/>
            <person name="Bruneel O."/>
            <person name="Chandler M."/>
            <person name="Cleiss J."/>
            <person name="Duran R."/>
            <person name="Elbaz-Poulichet F."/>
            <person name="Fonknechten N."/>
            <person name="Lauga B."/>
            <person name="Mornico D."/>
            <person name="Ortet P."/>
            <person name="Schaeffer C."/>
            <person name="Siguier P."/>
            <person name="Alexander Thil Smith A."/>
            <person name="Van Dorsselaer A."/>
            <person name="Weissenbach J."/>
            <person name="Medigue C."/>
            <person name="Le Paslier D."/>
        </authorList>
    </citation>
    <scope>NUCLEOTIDE SEQUENCE</scope>
</reference>
<organism evidence="1">
    <name type="scientific">mine drainage metagenome</name>
    <dbReference type="NCBI Taxonomy" id="410659"/>
    <lineage>
        <taxon>unclassified sequences</taxon>
        <taxon>metagenomes</taxon>
        <taxon>ecological metagenomes</taxon>
    </lineage>
</organism>
<name>E6QJI0_9ZZZZ</name>
<protein>
    <submittedName>
        <fullName evidence="1">Uncharacterized protein</fullName>
    </submittedName>
</protein>
<dbReference type="EMBL" id="CABQ01000088">
    <property type="protein sequence ID" value="CBI07396.1"/>
    <property type="molecule type" value="Genomic_DNA"/>
</dbReference>
<proteinExistence type="predicted"/>
<gene>
    <name evidence="1" type="ORF">CARN6_0729</name>
</gene>
<accession>E6QJI0</accession>
<comment type="caution">
    <text evidence="1">The sequence shown here is derived from an EMBL/GenBank/DDBJ whole genome shotgun (WGS) entry which is preliminary data.</text>
</comment>
<dbReference type="AlphaFoldDB" id="E6QJI0"/>
<sequence>MRFDWRQAKDMVYAETERGCVMMVNIDRGFVELLNKRTGLNLTWDEFKAIYQERKAERDADPVIQSRKERHRVEIDDMDAFFR</sequence>